<dbReference type="KEGG" id="pdt:Prede_1476"/>
<proteinExistence type="predicted"/>
<dbReference type="AlphaFoldDB" id="F9D3C7"/>
<dbReference type="EC" id="4.2.1.3" evidence="2"/>
<dbReference type="Proteomes" id="UP000010862">
    <property type="component" value="Chromosome 1"/>
</dbReference>
<evidence type="ECO:0000313" key="3">
    <source>
        <dbReference type="Proteomes" id="UP000007820"/>
    </source>
</evidence>
<evidence type="ECO:0000313" key="2">
    <source>
        <dbReference type="EMBL" id="EGQ14678.1"/>
    </source>
</evidence>
<dbReference type="HOGENOM" id="CLU_2555438_0_0_10"/>
<dbReference type="PATRIC" id="fig|908937.9.peg.1550"/>
<reference evidence="4" key="3">
    <citation type="submission" date="2012-02" db="EMBL/GenBank/DDBJ databases">
        <title>Complete sequence of chromosome 1 of Prevotella dentalis DSM 3688.</title>
        <authorList>
            <person name="Lucas S."/>
            <person name="Copeland A."/>
            <person name="Lapidus A."/>
            <person name="Glavina del Rio T."/>
            <person name="Dalin E."/>
            <person name="Tice H."/>
            <person name="Bruce D."/>
            <person name="Goodwin L."/>
            <person name="Pitluck S."/>
            <person name="Peters L."/>
            <person name="Mikhailova N."/>
            <person name="Chertkov O."/>
            <person name="Kyrpides N."/>
            <person name="Mavromatis K."/>
            <person name="Ivanova N."/>
            <person name="Brettin T."/>
            <person name="Detter J.C."/>
            <person name="Han C."/>
            <person name="Larimer F."/>
            <person name="Land M."/>
            <person name="Hauser L."/>
            <person name="Markowitz V."/>
            <person name="Cheng J.-F."/>
            <person name="Hugenholtz P."/>
            <person name="Woyke T."/>
            <person name="Wu D."/>
            <person name="Gronow S."/>
            <person name="Wellnitz S."/>
            <person name="Brambilla E."/>
            <person name="Klenk H.-P."/>
            <person name="Eisen J.A."/>
        </authorList>
    </citation>
    <scope>NUCLEOTIDE SEQUENCE [LARGE SCALE GENOMIC DNA]</scope>
    <source>
        <strain evidence="4">ATCC 49559 / DSM 3688 / JCM 13448 / NCTC 12043 / ES 2772</strain>
    </source>
</reference>
<organism evidence="2 3">
    <name type="scientific">Prevotella dentalis (strain ATCC 49559 / DSM 3688 / JCM 13448 / NCTC 12043 / ES 2772)</name>
    <name type="common">Mitsuokella dentalis</name>
    <dbReference type="NCBI Taxonomy" id="908937"/>
    <lineage>
        <taxon>Bacteria</taxon>
        <taxon>Pseudomonadati</taxon>
        <taxon>Bacteroidota</taxon>
        <taxon>Bacteroidia</taxon>
        <taxon>Bacteroidales</taxon>
        <taxon>Prevotellaceae</taxon>
        <taxon>Prevotella</taxon>
    </lineage>
</organism>
<dbReference type="Proteomes" id="UP000007820">
    <property type="component" value="Unassembled WGS sequence"/>
</dbReference>
<protein>
    <submittedName>
        <fullName evidence="2">Aconitase A</fullName>
        <ecNumber evidence="2">4.2.1.3</ecNumber>
    </submittedName>
</protein>
<evidence type="ECO:0000313" key="4">
    <source>
        <dbReference type="Proteomes" id="UP000010862"/>
    </source>
</evidence>
<evidence type="ECO:0000313" key="1">
    <source>
        <dbReference type="EMBL" id="AGB28789.1"/>
    </source>
</evidence>
<keyword evidence="4" id="KW-1185">Reference proteome</keyword>
<sequence length="82" mass="8841">MMMNPYCGRSEAVRELLRGVYSYSFGRAGIDAGPYGALFGGMQVFVRGCVGIRVEAASMPARTFGTNVTTAEGMHPNRQMDA</sequence>
<dbReference type="STRING" id="908937.Prede_1476"/>
<name>F9D3C7_PREDD</name>
<dbReference type="EMBL" id="CP003368">
    <property type="protein sequence ID" value="AGB28789.1"/>
    <property type="molecule type" value="Genomic_DNA"/>
</dbReference>
<dbReference type="EMBL" id="AFPW01000019">
    <property type="protein sequence ID" value="EGQ14678.1"/>
    <property type="molecule type" value="Genomic_DNA"/>
</dbReference>
<reference evidence="2 3" key="1">
    <citation type="submission" date="2011-04" db="EMBL/GenBank/DDBJ databases">
        <authorList>
            <person name="Muzny D."/>
            <person name="Qin X."/>
            <person name="Deng J."/>
            <person name="Jiang H."/>
            <person name="Liu Y."/>
            <person name="Qu J."/>
            <person name="Song X.-Z."/>
            <person name="Zhang L."/>
            <person name="Thornton R."/>
            <person name="Coyle M."/>
            <person name="Francisco L."/>
            <person name="Jackson L."/>
            <person name="Javaid M."/>
            <person name="Korchina V."/>
            <person name="Kovar C."/>
            <person name="Mata R."/>
            <person name="Mathew T."/>
            <person name="Ngo R."/>
            <person name="Nguyen L."/>
            <person name="Nguyen N."/>
            <person name="Okwuonu G."/>
            <person name="Ongeri F."/>
            <person name="Pham C."/>
            <person name="Simmons D."/>
            <person name="Wilczek-Boney K."/>
            <person name="Hale W."/>
            <person name="Jakkamsetti A."/>
            <person name="Pham P."/>
            <person name="Ruth R."/>
            <person name="San Lucas F."/>
            <person name="Warren J."/>
            <person name="Zhang J."/>
            <person name="Zhao Z."/>
            <person name="Zhou C."/>
            <person name="Zhu D."/>
            <person name="Lee S."/>
            <person name="Bess C."/>
            <person name="Blankenburg K."/>
            <person name="Forbes L."/>
            <person name="Fu Q."/>
            <person name="Gubbala S."/>
            <person name="Hirani K."/>
            <person name="Jayaseelan J.C."/>
            <person name="Lara F."/>
            <person name="Munidasa M."/>
            <person name="Palculict T."/>
            <person name="Patil S."/>
            <person name="Pu L.-L."/>
            <person name="Saada N."/>
            <person name="Tang L."/>
            <person name="Weissenberger G."/>
            <person name="Zhu Y."/>
            <person name="Hemphill L."/>
            <person name="Shang Y."/>
            <person name="Youmans B."/>
            <person name="Ayvaz T."/>
            <person name="Ross M."/>
            <person name="Santibanez J."/>
            <person name="Aqrawi P."/>
            <person name="Gross S."/>
            <person name="Joshi V."/>
            <person name="Fowler G."/>
            <person name="Nazareth L."/>
            <person name="Reid J."/>
            <person name="Worley K."/>
            <person name="Petrosino J."/>
            <person name="Highlander S."/>
            <person name="Gibbs R."/>
        </authorList>
    </citation>
    <scope>NUCLEOTIDE SEQUENCE [LARGE SCALE GENOMIC DNA]</scope>
    <source>
        <strain evidence="2 3">DSM 3688</strain>
    </source>
</reference>
<accession>F9D3C7</accession>
<reference evidence="1" key="2">
    <citation type="submission" date="2012-02" db="EMBL/GenBank/DDBJ databases">
        <title>Complete sequence of chromosome 1 of Prevotella dentalis DSM 3688.</title>
        <authorList>
            <consortium name="US DOE Joint Genome Institute (JGI-PGF)"/>
            <person name="Lucas S."/>
            <person name="Copeland A."/>
            <person name="Lapidus A."/>
            <person name="Glavina del Rio T."/>
            <person name="Dalin E."/>
            <person name="Tice H."/>
            <person name="Bruce D."/>
            <person name="Goodwin L."/>
            <person name="Pitluck S."/>
            <person name="Peters L."/>
            <person name="Mikhailova N."/>
            <person name="Chertkov O."/>
            <person name="Kyrpides N."/>
            <person name="Mavromatis K."/>
            <person name="Ivanova N."/>
            <person name="Brettin T."/>
            <person name="Detter J.C."/>
            <person name="Han C."/>
            <person name="Larimer F."/>
            <person name="Land M."/>
            <person name="Hauser L."/>
            <person name="Markowitz V."/>
            <person name="Cheng J.-F."/>
            <person name="Hugenholtz P."/>
            <person name="Woyke T."/>
            <person name="Wu D."/>
            <person name="Gronow S."/>
            <person name="Wellnitz S."/>
            <person name="Brambilla E."/>
            <person name="Klenk H.-P."/>
            <person name="Eisen J.A."/>
        </authorList>
    </citation>
    <scope>NUCLEOTIDE SEQUENCE [LARGE SCALE GENOMIC DNA]</scope>
    <source>
        <strain evidence="1">DSM 3688</strain>
    </source>
</reference>
<gene>
    <name evidence="1" type="ordered locus">Prede_1476</name>
    <name evidence="2" type="ORF">HMPREF9136_1355</name>
</gene>
<dbReference type="GO" id="GO:0003994">
    <property type="term" value="F:aconitate hydratase activity"/>
    <property type="evidence" value="ECO:0007669"/>
    <property type="project" value="UniProtKB-EC"/>
</dbReference>
<keyword evidence="2" id="KW-0456">Lyase</keyword>